<dbReference type="InterPro" id="IPR009057">
    <property type="entry name" value="Homeodomain-like_sf"/>
</dbReference>
<dbReference type="Proteomes" id="UP000273083">
    <property type="component" value="Unassembled WGS sequence"/>
</dbReference>
<keyword evidence="5" id="KW-1185">Reference proteome</keyword>
<dbReference type="RefSeq" id="WP_123609520.1">
    <property type="nucleotide sequence ID" value="NZ_RJVG01000005.1"/>
</dbReference>
<dbReference type="PRINTS" id="PR00455">
    <property type="entry name" value="HTHTETR"/>
</dbReference>
<evidence type="ECO:0000313" key="5">
    <source>
        <dbReference type="Proteomes" id="UP000273083"/>
    </source>
</evidence>
<sequence length="195" mass="22148">MNGYEKRTNAKKESIINAAGELFANRGITDVGISEIAAKANVSQVSIYNYFGDKNALAKEVLIKYLDTIIEGYDEILQRGIPFSEKLKIIMEKKEEAVNAYGKSLFSKFAWEDKTFQQIYKEALNNKAVSIYTKFIEQGKKEGAIDRDIPDEVILHFLLSSVSFMEQSNYLSTDPKYKMGILRLCLYGIIGKEEK</sequence>
<accession>A0A3N1XNT4</accession>
<feature type="domain" description="HTH tetR-type" evidence="3">
    <location>
        <begin position="9"/>
        <end position="69"/>
    </location>
</feature>
<dbReference type="PANTHER" id="PTHR43479:SF21">
    <property type="entry name" value="TRANSCRIPTIONAL REGULATOR, TETR FAMILY"/>
    <property type="match status" value="1"/>
</dbReference>
<evidence type="ECO:0000259" key="3">
    <source>
        <dbReference type="PROSITE" id="PS50977"/>
    </source>
</evidence>
<evidence type="ECO:0000256" key="2">
    <source>
        <dbReference type="PROSITE-ProRule" id="PRU00335"/>
    </source>
</evidence>
<evidence type="ECO:0000313" key="4">
    <source>
        <dbReference type="EMBL" id="ROR28350.1"/>
    </source>
</evidence>
<protein>
    <submittedName>
        <fullName evidence="4">TetR family transcriptional regulator</fullName>
    </submittedName>
</protein>
<organism evidence="4 5">
    <name type="scientific">Mobilisporobacter senegalensis</name>
    <dbReference type="NCBI Taxonomy" id="1329262"/>
    <lineage>
        <taxon>Bacteria</taxon>
        <taxon>Bacillati</taxon>
        <taxon>Bacillota</taxon>
        <taxon>Clostridia</taxon>
        <taxon>Lachnospirales</taxon>
        <taxon>Lachnospiraceae</taxon>
        <taxon>Mobilisporobacter</taxon>
    </lineage>
</organism>
<comment type="caution">
    <text evidence="4">The sequence shown here is derived from an EMBL/GenBank/DDBJ whole genome shotgun (WGS) entry which is preliminary data.</text>
</comment>
<reference evidence="4 5" key="1">
    <citation type="submission" date="2018-11" db="EMBL/GenBank/DDBJ databases">
        <title>Genomic Encyclopedia of Type Strains, Phase IV (KMG-IV): sequencing the most valuable type-strain genomes for metagenomic binning, comparative biology and taxonomic classification.</title>
        <authorList>
            <person name="Goeker M."/>
        </authorList>
    </citation>
    <scope>NUCLEOTIDE SEQUENCE [LARGE SCALE GENOMIC DNA]</scope>
    <source>
        <strain evidence="4 5">DSM 26537</strain>
    </source>
</reference>
<proteinExistence type="predicted"/>
<name>A0A3N1XNT4_9FIRM</name>
<dbReference type="InterPro" id="IPR001647">
    <property type="entry name" value="HTH_TetR"/>
</dbReference>
<dbReference type="EMBL" id="RJVG01000005">
    <property type="protein sequence ID" value="ROR28350.1"/>
    <property type="molecule type" value="Genomic_DNA"/>
</dbReference>
<dbReference type="GO" id="GO:0003677">
    <property type="term" value="F:DNA binding"/>
    <property type="evidence" value="ECO:0007669"/>
    <property type="project" value="UniProtKB-UniRule"/>
</dbReference>
<dbReference type="PROSITE" id="PS50977">
    <property type="entry name" value="HTH_TETR_2"/>
    <property type="match status" value="1"/>
</dbReference>
<dbReference type="PANTHER" id="PTHR43479">
    <property type="entry name" value="ACREF/ENVCD OPERON REPRESSOR-RELATED"/>
    <property type="match status" value="1"/>
</dbReference>
<dbReference type="InterPro" id="IPR050624">
    <property type="entry name" value="HTH-type_Tx_Regulator"/>
</dbReference>
<evidence type="ECO:0000256" key="1">
    <source>
        <dbReference type="ARBA" id="ARBA00023125"/>
    </source>
</evidence>
<dbReference type="AlphaFoldDB" id="A0A3N1XNT4"/>
<dbReference type="Pfam" id="PF00440">
    <property type="entry name" value="TetR_N"/>
    <property type="match status" value="1"/>
</dbReference>
<dbReference type="Gene3D" id="1.10.357.10">
    <property type="entry name" value="Tetracycline Repressor, domain 2"/>
    <property type="match status" value="1"/>
</dbReference>
<gene>
    <name evidence="4" type="ORF">EDD66_105292</name>
</gene>
<keyword evidence="1 2" id="KW-0238">DNA-binding</keyword>
<dbReference type="OrthoDB" id="113732at2"/>
<feature type="DNA-binding region" description="H-T-H motif" evidence="2">
    <location>
        <begin position="32"/>
        <end position="51"/>
    </location>
</feature>
<dbReference type="SUPFAM" id="SSF46689">
    <property type="entry name" value="Homeodomain-like"/>
    <property type="match status" value="1"/>
</dbReference>